<dbReference type="InterPro" id="IPR016181">
    <property type="entry name" value="Acyl_CoA_acyltransferase"/>
</dbReference>
<evidence type="ECO:0000259" key="1">
    <source>
        <dbReference type="PROSITE" id="PS51186"/>
    </source>
</evidence>
<dbReference type="Proteomes" id="UP001238096">
    <property type="component" value="Chromosome"/>
</dbReference>
<dbReference type="EMBL" id="CP110509">
    <property type="protein sequence ID" value="WMB28670.1"/>
    <property type="molecule type" value="Genomic_DNA"/>
</dbReference>
<dbReference type="Gene3D" id="3.40.630.30">
    <property type="match status" value="1"/>
</dbReference>
<gene>
    <name evidence="2" type="ORF">N1496_04055</name>
</gene>
<name>A0ABY9LIH5_9STRE</name>
<protein>
    <submittedName>
        <fullName evidence="2">GNAT family N-acetyltransferase</fullName>
    </submittedName>
</protein>
<dbReference type="PANTHER" id="PTHR43415:SF3">
    <property type="entry name" value="GNAT-FAMILY ACETYLTRANSFERASE"/>
    <property type="match status" value="1"/>
</dbReference>
<dbReference type="PROSITE" id="PS51186">
    <property type="entry name" value="GNAT"/>
    <property type="match status" value="1"/>
</dbReference>
<dbReference type="RefSeq" id="WP_018366622.1">
    <property type="nucleotide sequence ID" value="NZ_CP110509.1"/>
</dbReference>
<dbReference type="Pfam" id="PF00583">
    <property type="entry name" value="Acetyltransf_1"/>
    <property type="match status" value="1"/>
</dbReference>
<dbReference type="PANTHER" id="PTHR43415">
    <property type="entry name" value="SPERMIDINE N(1)-ACETYLTRANSFERASE"/>
    <property type="match status" value="1"/>
</dbReference>
<evidence type="ECO:0000313" key="3">
    <source>
        <dbReference type="Proteomes" id="UP001238096"/>
    </source>
</evidence>
<evidence type="ECO:0000313" key="2">
    <source>
        <dbReference type="EMBL" id="WMB28670.1"/>
    </source>
</evidence>
<reference evidence="3" key="1">
    <citation type="submission" date="2022-10" db="EMBL/GenBank/DDBJ databases">
        <title>Streptococcus didelphis as causative of fatal infections in opossums (Didelphis albiventris).</title>
        <authorList>
            <person name="Breyer G.M."/>
            <person name="Da Silva M.E.R.J."/>
            <person name="Siqueira F.M."/>
        </authorList>
    </citation>
    <scope>NUCLEOTIDE SEQUENCE [LARGE SCALE GENOMIC DNA]</scope>
    <source>
        <strain evidence="3">LBVP101/21</strain>
    </source>
</reference>
<keyword evidence="3" id="KW-1185">Reference proteome</keyword>
<organism evidence="2 3">
    <name type="scientific">Streptococcus didelphis</name>
    <dbReference type="NCBI Taxonomy" id="102886"/>
    <lineage>
        <taxon>Bacteria</taxon>
        <taxon>Bacillati</taxon>
        <taxon>Bacillota</taxon>
        <taxon>Bacilli</taxon>
        <taxon>Lactobacillales</taxon>
        <taxon>Streptococcaceae</taxon>
        <taxon>Streptococcus</taxon>
    </lineage>
</organism>
<feature type="domain" description="N-acetyltransferase" evidence="1">
    <location>
        <begin position="6"/>
        <end position="173"/>
    </location>
</feature>
<dbReference type="CDD" id="cd04301">
    <property type="entry name" value="NAT_SF"/>
    <property type="match status" value="1"/>
</dbReference>
<dbReference type="InterPro" id="IPR000182">
    <property type="entry name" value="GNAT_dom"/>
</dbReference>
<dbReference type="SUPFAM" id="SSF55729">
    <property type="entry name" value="Acyl-CoA N-acyltransferases (Nat)"/>
    <property type="match status" value="1"/>
</dbReference>
<sequence length="174" mass="19460">MTKQTVTIEEAQVYDAKQVLELFHKVSRQTDFISETTEILAASEEDLGTFLANSSNSLADICLLLKIDHQVVGLLNIASEKSVDTCHIGELFIIIEENYQGFGLGKELMAVALDWAGQTPQLLKLELQVQVRNLGAIHLYQTYGFEIEGSRKLGVKTKNGDYLDLYYMGKVLDE</sequence>
<accession>A0ABY9LIH5</accession>
<proteinExistence type="predicted"/>